<dbReference type="GO" id="GO:0004601">
    <property type="term" value="F:peroxidase activity"/>
    <property type="evidence" value="ECO:0007669"/>
    <property type="project" value="InterPro"/>
</dbReference>
<dbReference type="GO" id="GO:0005509">
    <property type="term" value="F:calcium ion binding"/>
    <property type="evidence" value="ECO:0007669"/>
    <property type="project" value="InterPro"/>
</dbReference>
<sequence>MQTSGLKNATIYRRQSLKRTGYEEGHKEHTEITVNTNEESNSLKPCEDPEKSLLRQGHSMKNSVSVLKRIGSTVTTTVASLASLTPETKPTRRRLKSSTELALNGLKFITKADGVAGWPRVEKDFDRITETTGGSLDRSDFGDCIGIKSKEFAEALFDALAKRHNITGHVISKDQLQIIWEKINAPDFDSRLRIFFDMADKDLDGGLNEDEVKEIIALSASANKLDKIKNQAREYATLIMEELDPYDRGYIMDCEDLALAFDLVICDTETLLHCLWWYPIYKVSKDKETLSYARRNEACPSYLQSSPRRGEHDKFSGVSHSGVSPNATRMREDSGRLAQEEARHASASREVSQDRCFATLPLAAMETALGEVRDVMMQYTRCADPSESAARRERVRQAEAQGQLEESAAQMVRASLAGNEPTEDSPVSPHTHNSAGPQMRLPLSSRLGPPQEIHVASSPRIPVMDRLGPLLDEITTDETAATAENIPQTPKKKLGRPPGKRKVAASPLATGGTTSRSRKTQTVKPPNVRRKATVEPGREYKEGKAPKPRHSRILATQAGTPREEEGASSDNIPLCNMMPPTSRRN</sequence>
<dbReference type="InterPro" id="IPR011992">
    <property type="entry name" value="EF-hand-dom_pair"/>
</dbReference>
<feature type="region of interest" description="Disordered" evidence="1">
    <location>
        <begin position="17"/>
        <end position="58"/>
    </location>
</feature>
<evidence type="ECO:0000313" key="4">
    <source>
        <dbReference type="Proteomes" id="UP000886595"/>
    </source>
</evidence>
<dbReference type="Pfam" id="PF08414">
    <property type="entry name" value="NADPH_Ox"/>
    <property type="match status" value="1"/>
</dbReference>
<evidence type="ECO:0000313" key="3">
    <source>
        <dbReference type="EMBL" id="KAG2297231.1"/>
    </source>
</evidence>
<feature type="compositionally biased region" description="Basic and acidic residues" evidence="1">
    <location>
        <begin position="532"/>
        <end position="545"/>
    </location>
</feature>
<feature type="domain" description="EF-hand" evidence="2">
    <location>
        <begin position="187"/>
        <end position="222"/>
    </location>
</feature>
<protein>
    <recommendedName>
        <fullName evidence="2">EF-hand domain-containing protein</fullName>
    </recommendedName>
</protein>
<feature type="region of interest" description="Disordered" evidence="1">
    <location>
        <begin position="302"/>
        <end position="350"/>
    </location>
</feature>
<feature type="compositionally biased region" description="Basic and acidic residues" evidence="1">
    <location>
        <begin position="20"/>
        <end position="31"/>
    </location>
</feature>
<accession>A0A8X7V2H7</accession>
<dbReference type="Proteomes" id="UP000886595">
    <property type="component" value="Unassembled WGS sequence"/>
</dbReference>
<name>A0A8X7V2H7_BRACI</name>
<reference evidence="3 4" key="1">
    <citation type="submission" date="2020-02" db="EMBL/GenBank/DDBJ databases">
        <authorList>
            <person name="Ma Q."/>
            <person name="Huang Y."/>
            <person name="Song X."/>
            <person name="Pei D."/>
        </authorList>
    </citation>
    <scope>NUCLEOTIDE SEQUENCE [LARGE SCALE GENOMIC DNA]</scope>
    <source>
        <strain evidence="3">Sxm20200214</strain>
        <tissue evidence="3">Leaf</tissue>
    </source>
</reference>
<dbReference type="SUPFAM" id="SSF47473">
    <property type="entry name" value="EF-hand"/>
    <property type="match status" value="1"/>
</dbReference>
<dbReference type="AlphaFoldDB" id="A0A8X7V2H7"/>
<evidence type="ECO:0000259" key="2">
    <source>
        <dbReference type="PROSITE" id="PS50222"/>
    </source>
</evidence>
<feature type="region of interest" description="Disordered" evidence="1">
    <location>
        <begin position="384"/>
        <end position="447"/>
    </location>
</feature>
<dbReference type="InterPro" id="IPR013623">
    <property type="entry name" value="NADPH_Ox"/>
</dbReference>
<feature type="compositionally biased region" description="Basic residues" evidence="1">
    <location>
        <begin position="516"/>
        <end position="531"/>
    </location>
</feature>
<dbReference type="PROSITE" id="PS50222">
    <property type="entry name" value="EF_HAND_2"/>
    <property type="match status" value="1"/>
</dbReference>
<evidence type="ECO:0000256" key="1">
    <source>
        <dbReference type="SAM" id="MobiDB-lite"/>
    </source>
</evidence>
<proteinExistence type="predicted"/>
<organism evidence="3 4">
    <name type="scientific">Brassica carinata</name>
    <name type="common">Ethiopian mustard</name>
    <name type="synonym">Abyssinian cabbage</name>
    <dbReference type="NCBI Taxonomy" id="52824"/>
    <lineage>
        <taxon>Eukaryota</taxon>
        <taxon>Viridiplantae</taxon>
        <taxon>Streptophyta</taxon>
        <taxon>Embryophyta</taxon>
        <taxon>Tracheophyta</taxon>
        <taxon>Spermatophyta</taxon>
        <taxon>Magnoliopsida</taxon>
        <taxon>eudicotyledons</taxon>
        <taxon>Gunneridae</taxon>
        <taxon>Pentapetalae</taxon>
        <taxon>rosids</taxon>
        <taxon>malvids</taxon>
        <taxon>Brassicales</taxon>
        <taxon>Brassicaceae</taxon>
        <taxon>Brassiceae</taxon>
        <taxon>Brassica</taxon>
    </lineage>
</organism>
<comment type="caution">
    <text evidence="3">The sequence shown here is derived from an EMBL/GenBank/DDBJ whole genome shotgun (WGS) entry which is preliminary data.</text>
</comment>
<dbReference type="EMBL" id="JAAMPC010000009">
    <property type="protein sequence ID" value="KAG2297231.1"/>
    <property type="molecule type" value="Genomic_DNA"/>
</dbReference>
<feature type="compositionally biased region" description="Polar residues" evidence="1">
    <location>
        <begin position="318"/>
        <end position="327"/>
    </location>
</feature>
<feature type="compositionally biased region" description="Basic residues" evidence="1">
    <location>
        <begin position="490"/>
        <end position="503"/>
    </location>
</feature>
<feature type="compositionally biased region" description="Polar residues" evidence="1">
    <location>
        <begin position="32"/>
        <end position="43"/>
    </location>
</feature>
<gene>
    <name evidence="3" type="ORF">Bca52824_043900</name>
</gene>
<feature type="compositionally biased region" description="Basic and acidic residues" evidence="1">
    <location>
        <begin position="329"/>
        <end position="344"/>
    </location>
</feature>
<dbReference type="Gene3D" id="1.10.238.10">
    <property type="entry name" value="EF-hand"/>
    <property type="match status" value="1"/>
</dbReference>
<dbReference type="InterPro" id="IPR002048">
    <property type="entry name" value="EF_hand_dom"/>
</dbReference>
<dbReference type="GO" id="GO:0050664">
    <property type="term" value="F:oxidoreductase activity, acting on NAD(P)H, oxygen as acceptor"/>
    <property type="evidence" value="ECO:0007669"/>
    <property type="project" value="InterPro"/>
</dbReference>
<keyword evidence="4" id="KW-1185">Reference proteome</keyword>
<feature type="region of interest" description="Disordered" evidence="1">
    <location>
        <begin position="478"/>
        <end position="585"/>
    </location>
</feature>
<dbReference type="OrthoDB" id="1113053at2759"/>